<dbReference type="SUPFAM" id="SSF55073">
    <property type="entry name" value="Nucleotide cyclase"/>
    <property type="match status" value="1"/>
</dbReference>
<organism evidence="3 4">
    <name type="scientific">Ramlibacter monticola</name>
    <dbReference type="NCBI Taxonomy" id="1926872"/>
    <lineage>
        <taxon>Bacteria</taxon>
        <taxon>Pseudomonadati</taxon>
        <taxon>Pseudomonadota</taxon>
        <taxon>Betaproteobacteria</taxon>
        <taxon>Burkholderiales</taxon>
        <taxon>Comamonadaceae</taxon>
        <taxon>Ramlibacter</taxon>
    </lineage>
</organism>
<dbReference type="Gene3D" id="3.30.70.270">
    <property type="match status" value="1"/>
</dbReference>
<feature type="transmembrane region" description="Helical" evidence="1">
    <location>
        <begin position="98"/>
        <end position="116"/>
    </location>
</feature>
<dbReference type="InterPro" id="IPR029787">
    <property type="entry name" value="Nucleotide_cyclase"/>
</dbReference>
<evidence type="ECO:0000256" key="1">
    <source>
        <dbReference type="SAM" id="Phobius"/>
    </source>
</evidence>
<feature type="domain" description="GGDEF" evidence="2">
    <location>
        <begin position="248"/>
        <end position="390"/>
    </location>
</feature>
<dbReference type="Pfam" id="PF00990">
    <property type="entry name" value="GGDEF"/>
    <property type="match status" value="1"/>
</dbReference>
<feature type="transmembrane region" description="Helical" evidence="1">
    <location>
        <begin position="34"/>
        <end position="55"/>
    </location>
</feature>
<protein>
    <submittedName>
        <fullName evidence="3">Diguanylate cyclase</fullName>
    </submittedName>
</protein>
<evidence type="ECO:0000313" key="4">
    <source>
        <dbReference type="Proteomes" id="UP000599109"/>
    </source>
</evidence>
<proteinExistence type="predicted"/>
<dbReference type="InterPro" id="IPR043128">
    <property type="entry name" value="Rev_trsase/Diguanyl_cyclase"/>
</dbReference>
<feature type="transmembrane region" description="Helical" evidence="1">
    <location>
        <begin position="67"/>
        <end position="86"/>
    </location>
</feature>
<evidence type="ECO:0000259" key="2">
    <source>
        <dbReference type="PROSITE" id="PS50887"/>
    </source>
</evidence>
<dbReference type="RefSeq" id="WP_201672225.1">
    <property type="nucleotide sequence ID" value="NZ_JAEQNE010000001.1"/>
</dbReference>
<dbReference type="PROSITE" id="PS50887">
    <property type="entry name" value="GGDEF"/>
    <property type="match status" value="1"/>
</dbReference>
<sequence>MDTLAAGFWGAFFCTAAMMLAVSLAAFVRSHRRVALMAALTSIASAGFVIAYLGWLPIEGDREARVLSHVAVATAVGLALMLMSTLGMLRHRSVGRPFMAGLIGAGAGVALAGWALEPTEALALSSLTAFTVGFAMLVVAVRGAVRGDRAGWTFVAGLVFLLVALAGLSWIALTRHQAWPLHAVSALAGCAYLSVVAGVLWARYSYLLELSEVMAHGPNYDPVTRMRSHSETGHMLGDVFFRRNTDPRPIGVLAICIANLYALENLHGRAAFNHALFVSAGRLRRCVPPNVEMGRLSEDGFLLLVPHTADEQRLGQLARTIRERLMRPISLSTSREPEDLETSDATWVAEVGIGVLGTSTQVRPSQVVGTARAMARTAWSYRSRLAWFDKSADQIAELGLDDVGPPIQPQDTVSA</sequence>
<keyword evidence="4" id="KW-1185">Reference proteome</keyword>
<feature type="transmembrane region" description="Helical" evidence="1">
    <location>
        <begin position="6"/>
        <end position="27"/>
    </location>
</feature>
<reference evidence="3 4" key="1">
    <citation type="journal article" date="2017" name="Int. J. Syst. Evol. Microbiol.">
        <title>Ramlibacter monticola sp. nov., isolated from forest soil.</title>
        <authorList>
            <person name="Chaudhary D.K."/>
            <person name="Kim J."/>
        </authorList>
    </citation>
    <scope>NUCLEOTIDE SEQUENCE [LARGE SCALE GENOMIC DNA]</scope>
    <source>
        <strain evidence="3 4">KACC 19175</strain>
    </source>
</reference>
<comment type="caution">
    <text evidence="3">The sequence shown here is derived from an EMBL/GenBank/DDBJ whole genome shotgun (WGS) entry which is preliminary data.</text>
</comment>
<feature type="transmembrane region" description="Helical" evidence="1">
    <location>
        <begin position="179"/>
        <end position="202"/>
    </location>
</feature>
<feature type="transmembrane region" description="Helical" evidence="1">
    <location>
        <begin position="152"/>
        <end position="173"/>
    </location>
</feature>
<dbReference type="InterPro" id="IPR000160">
    <property type="entry name" value="GGDEF_dom"/>
</dbReference>
<feature type="transmembrane region" description="Helical" evidence="1">
    <location>
        <begin position="122"/>
        <end position="145"/>
    </location>
</feature>
<evidence type="ECO:0000313" key="3">
    <source>
        <dbReference type="EMBL" id="MBL0389619.1"/>
    </source>
</evidence>
<keyword evidence="1" id="KW-0472">Membrane</keyword>
<dbReference type="SMART" id="SM00267">
    <property type="entry name" value="GGDEF"/>
    <property type="match status" value="1"/>
</dbReference>
<name>A0A936YS63_9BURK</name>
<dbReference type="EMBL" id="JAEQNE010000001">
    <property type="protein sequence ID" value="MBL0389619.1"/>
    <property type="molecule type" value="Genomic_DNA"/>
</dbReference>
<accession>A0A936YS63</accession>
<gene>
    <name evidence="3" type="ORF">JJ685_00540</name>
</gene>
<dbReference type="Proteomes" id="UP000599109">
    <property type="component" value="Unassembled WGS sequence"/>
</dbReference>
<keyword evidence="1" id="KW-1133">Transmembrane helix</keyword>
<dbReference type="AlphaFoldDB" id="A0A936YS63"/>
<keyword evidence="1" id="KW-0812">Transmembrane</keyword>